<dbReference type="InterPro" id="IPR008613">
    <property type="entry name" value="Excalibur_Ca-bd_domain"/>
</dbReference>
<organism evidence="2 3">
    <name type="scientific">Actinomyces johnsonii F0510</name>
    <dbReference type="NCBI Taxonomy" id="1227262"/>
    <lineage>
        <taxon>Bacteria</taxon>
        <taxon>Bacillati</taxon>
        <taxon>Actinomycetota</taxon>
        <taxon>Actinomycetes</taxon>
        <taxon>Actinomycetales</taxon>
        <taxon>Actinomycetaceae</taxon>
        <taxon>Actinomyces</taxon>
    </lineage>
</organism>
<gene>
    <name evidence="2" type="ORF">HMPREF1549_00572</name>
</gene>
<dbReference type="AlphaFoldDB" id="U1QI78"/>
<protein>
    <submittedName>
        <fullName evidence="2">Excalibur domain protein</fullName>
    </submittedName>
</protein>
<accession>U1QI78</accession>
<sequence length="46" mass="4893">MPKEGSAYYPNCKAARAAGAAPLYRGDPGYRSELDRDGDGIACETK</sequence>
<evidence type="ECO:0000313" key="3">
    <source>
        <dbReference type="Proteomes" id="UP000016498"/>
    </source>
</evidence>
<proteinExistence type="predicted"/>
<feature type="domain" description="Excalibur calcium-binding" evidence="1">
    <location>
        <begin position="8"/>
        <end position="44"/>
    </location>
</feature>
<evidence type="ECO:0000259" key="1">
    <source>
        <dbReference type="SMART" id="SM00894"/>
    </source>
</evidence>
<dbReference type="Proteomes" id="UP000016498">
    <property type="component" value="Unassembled WGS sequence"/>
</dbReference>
<name>U1QI78_9ACTO</name>
<dbReference type="SMART" id="SM00894">
    <property type="entry name" value="Excalibur"/>
    <property type="match status" value="1"/>
</dbReference>
<dbReference type="HOGENOM" id="CLU_3179160_0_0_11"/>
<reference evidence="2 3" key="1">
    <citation type="submission" date="2013-06" db="EMBL/GenBank/DDBJ databases">
        <authorList>
            <person name="Weinstock G."/>
            <person name="Sodergren E."/>
            <person name="Lobos E.A."/>
            <person name="Fulton L."/>
            <person name="Fulton R."/>
            <person name="Courtney L."/>
            <person name="Fronick C."/>
            <person name="O'Laughlin M."/>
            <person name="Godfrey J."/>
            <person name="Wilson R.M."/>
            <person name="Miner T."/>
            <person name="Farmer C."/>
            <person name="Delehaunty K."/>
            <person name="Cordes M."/>
            <person name="Minx P."/>
            <person name="Tomlinson C."/>
            <person name="Chen J."/>
            <person name="Wollam A."/>
            <person name="Pepin K.H."/>
            <person name="Bhonagiri V."/>
            <person name="Zhang X."/>
            <person name="Warren W."/>
            <person name="Mitreva M."/>
            <person name="Mardis E.R."/>
            <person name="Wilson R.K."/>
        </authorList>
    </citation>
    <scope>NUCLEOTIDE SEQUENCE [LARGE SCALE GENOMIC DNA]</scope>
    <source>
        <strain evidence="2 3">F0510</strain>
    </source>
</reference>
<dbReference type="Pfam" id="PF05901">
    <property type="entry name" value="Excalibur"/>
    <property type="match status" value="1"/>
</dbReference>
<evidence type="ECO:0000313" key="2">
    <source>
        <dbReference type="EMBL" id="ERH21574.1"/>
    </source>
</evidence>
<comment type="caution">
    <text evidence="2">The sequence shown here is derived from an EMBL/GenBank/DDBJ whole genome shotgun (WGS) entry which is preliminary data.</text>
</comment>
<dbReference type="EMBL" id="AWSD01000059">
    <property type="protein sequence ID" value="ERH21574.1"/>
    <property type="molecule type" value="Genomic_DNA"/>
</dbReference>